<evidence type="ECO:0000313" key="2">
    <source>
        <dbReference type="EMBL" id="RLN99420.1"/>
    </source>
</evidence>
<name>A0A9X8DL91_APHAT</name>
<dbReference type="InterPro" id="IPR004875">
    <property type="entry name" value="DDE_SF_endonuclease_dom"/>
</dbReference>
<gene>
    <name evidence="2" type="ORF">DYB28_008472</name>
</gene>
<evidence type="ECO:0000259" key="1">
    <source>
        <dbReference type="Pfam" id="PF03184"/>
    </source>
</evidence>
<sequence length="171" mass="19364">PGGRIETSELPLFLRGHVYAVQQKAWMDNTVWNYYLRTLLANNLSDHSVVLLDNFASHVNDDSYRIVHEELGSLLCPIPPNATSICQPLDVGVMAPFKRYLRDAWLTEEMIDGEDGDDFDTPTAGQKRLAMVKRAIVAWDRVSPVDILMSFEKVDIRMSFEKALPVPTNTK</sequence>
<proteinExistence type="predicted"/>
<dbReference type="Proteomes" id="UP000275652">
    <property type="component" value="Unassembled WGS sequence"/>
</dbReference>
<organism evidence="2 3">
    <name type="scientific">Aphanomyces astaci</name>
    <name type="common">Crayfish plague agent</name>
    <dbReference type="NCBI Taxonomy" id="112090"/>
    <lineage>
        <taxon>Eukaryota</taxon>
        <taxon>Sar</taxon>
        <taxon>Stramenopiles</taxon>
        <taxon>Oomycota</taxon>
        <taxon>Saprolegniomycetes</taxon>
        <taxon>Saprolegniales</taxon>
        <taxon>Verrucalvaceae</taxon>
        <taxon>Aphanomyces</taxon>
    </lineage>
</organism>
<comment type="caution">
    <text evidence="2">The sequence shown here is derived from an EMBL/GenBank/DDBJ whole genome shotgun (WGS) entry which is preliminary data.</text>
</comment>
<feature type="domain" description="DDE-1" evidence="1">
    <location>
        <begin position="18"/>
        <end position="151"/>
    </location>
</feature>
<protein>
    <recommendedName>
        <fullName evidence="1">DDE-1 domain-containing protein</fullName>
    </recommendedName>
</protein>
<evidence type="ECO:0000313" key="3">
    <source>
        <dbReference type="Proteomes" id="UP000275652"/>
    </source>
</evidence>
<accession>A0A9X8DL91</accession>
<dbReference type="EMBL" id="QUTI01050568">
    <property type="protein sequence ID" value="RLN99420.1"/>
    <property type="molecule type" value="Genomic_DNA"/>
</dbReference>
<dbReference type="GO" id="GO:0003676">
    <property type="term" value="F:nucleic acid binding"/>
    <property type="evidence" value="ECO:0007669"/>
    <property type="project" value="InterPro"/>
</dbReference>
<dbReference type="Pfam" id="PF03184">
    <property type="entry name" value="DDE_1"/>
    <property type="match status" value="1"/>
</dbReference>
<dbReference type="AlphaFoldDB" id="A0A9X8DL91"/>
<reference evidence="2 3" key="1">
    <citation type="journal article" date="2018" name="J. Invertebr. Pathol.">
        <title>New genotyping method for the causative agent of crayfish plague (Aphanomyces astaci) based on whole genome data.</title>
        <authorList>
            <person name="Minardi D."/>
            <person name="Studholme D.J."/>
            <person name="van der Giezen M."/>
            <person name="Pretto T."/>
            <person name="Oidtmann B."/>
        </authorList>
    </citation>
    <scope>NUCLEOTIDE SEQUENCE [LARGE SCALE GENOMIC DNA]</scope>
    <source>
        <strain evidence="2 3">KB13</strain>
    </source>
</reference>
<feature type="non-terminal residue" evidence="2">
    <location>
        <position position="1"/>
    </location>
</feature>